<comment type="caution">
    <text evidence="6">The sequence shown here is derived from an EMBL/GenBank/DDBJ whole genome shotgun (WGS) entry which is preliminary data.</text>
</comment>
<sequence>MTMDRRTLLRNLGVAGTIGATAGCVGVQEQSTETQSGGNSGSSGSDGSDGSDDESTATSTGPAGEAEVWYTLAKAERPGRESVIETFNSESRHTITGSNISDMVKKTTSAIPVGEGPESFEWAHDKVGGYYQQGFLTDMSDQVDVDLGQFTSAAAEAVQYKGNVVGLPRSAETVGLVYNTDIVDEAPETVSEMVSVMEEFHDPDNGKYGMGYPVNAYFVSAWLQAFGGHYLDISADEPLGVNSDETVQGLQFLLDNFKPYMPKDPSYGPQAAAFADGNAAFAINGPWYLATLNEKGVNYEVAPLPSVEGGSPTPYTGIKVWYFAKKMREDDAATVAAKDFAEWFVTNEDHLLTLAQEQGHIPVLSSLVGSDELPDTVAAFSQAVEQGTPMPSDPKMAAVWPAIETAILESFNGNTDPQAALDTAAEEIRSNWE</sequence>
<keyword evidence="3" id="KW-0762">Sugar transport</keyword>
<evidence type="ECO:0000256" key="5">
    <source>
        <dbReference type="SAM" id="MobiDB-lite"/>
    </source>
</evidence>
<dbReference type="PANTHER" id="PTHR30061:SF50">
    <property type="entry name" value="MALTOSE_MALTODEXTRIN-BINDING PERIPLASMIC PROTEIN"/>
    <property type="match status" value="1"/>
</dbReference>
<feature type="region of interest" description="Disordered" evidence="5">
    <location>
        <begin position="27"/>
        <end position="66"/>
    </location>
</feature>
<dbReference type="RefSeq" id="WP_276239540.1">
    <property type="nucleotide sequence ID" value="NZ_CP119990.1"/>
</dbReference>
<comment type="similarity">
    <text evidence="1">Belongs to the bacterial solute-binding protein 1 family.</text>
</comment>
<proteinExistence type="inferred from homology"/>
<protein>
    <submittedName>
        <fullName evidence="6">Extracellular solute-binding protein</fullName>
    </submittedName>
</protein>
<evidence type="ECO:0000313" key="6">
    <source>
        <dbReference type="EMBL" id="MFC7098894.1"/>
    </source>
</evidence>
<keyword evidence="2" id="KW-0813">Transport</keyword>
<dbReference type="InterPro" id="IPR006060">
    <property type="entry name" value="Maltose/Cyclodextrin-bd"/>
</dbReference>
<dbReference type="SUPFAM" id="SSF53850">
    <property type="entry name" value="Periplasmic binding protein-like II"/>
    <property type="match status" value="1"/>
</dbReference>
<gene>
    <name evidence="6" type="ORF">ACFQKD_16435</name>
</gene>
<accession>A0ABD5WZ48</accession>
<keyword evidence="4" id="KW-0732">Signal</keyword>
<dbReference type="PANTHER" id="PTHR30061">
    <property type="entry name" value="MALTOSE-BINDING PERIPLASMIC PROTEIN"/>
    <property type="match status" value="1"/>
</dbReference>
<reference evidence="6 7" key="1">
    <citation type="journal article" date="2019" name="Int. J. Syst. Evol. Microbiol.">
        <title>The Global Catalogue of Microorganisms (GCM) 10K type strain sequencing project: providing services to taxonomists for standard genome sequencing and annotation.</title>
        <authorList>
            <consortium name="The Broad Institute Genomics Platform"/>
            <consortium name="The Broad Institute Genome Sequencing Center for Infectious Disease"/>
            <person name="Wu L."/>
            <person name="Ma J."/>
        </authorList>
    </citation>
    <scope>NUCLEOTIDE SEQUENCE [LARGE SCALE GENOMIC DNA]</scope>
    <source>
        <strain evidence="6 7">DT55</strain>
    </source>
</reference>
<dbReference type="EMBL" id="JBHTAG010000004">
    <property type="protein sequence ID" value="MFC7098894.1"/>
    <property type="molecule type" value="Genomic_DNA"/>
</dbReference>
<dbReference type="Proteomes" id="UP001596388">
    <property type="component" value="Unassembled WGS sequence"/>
</dbReference>
<dbReference type="AlphaFoldDB" id="A0ABD5WZ48"/>
<evidence type="ECO:0000256" key="4">
    <source>
        <dbReference type="ARBA" id="ARBA00022729"/>
    </source>
</evidence>
<evidence type="ECO:0000313" key="7">
    <source>
        <dbReference type="Proteomes" id="UP001596388"/>
    </source>
</evidence>
<dbReference type="Pfam" id="PF13416">
    <property type="entry name" value="SBP_bac_8"/>
    <property type="match status" value="1"/>
</dbReference>
<dbReference type="PRINTS" id="PR00181">
    <property type="entry name" value="MALTOSEBP"/>
</dbReference>
<keyword evidence="7" id="KW-1185">Reference proteome</keyword>
<organism evidence="6 7">
    <name type="scientific">Halobaculum marinum</name>
    <dbReference type="NCBI Taxonomy" id="3031996"/>
    <lineage>
        <taxon>Archaea</taxon>
        <taxon>Methanobacteriati</taxon>
        <taxon>Methanobacteriota</taxon>
        <taxon>Stenosarchaea group</taxon>
        <taxon>Halobacteria</taxon>
        <taxon>Halobacteriales</taxon>
        <taxon>Haloferacaceae</taxon>
        <taxon>Halobaculum</taxon>
    </lineage>
</organism>
<name>A0ABD5WZ48_9EURY</name>
<dbReference type="PROSITE" id="PS51257">
    <property type="entry name" value="PROKAR_LIPOPROTEIN"/>
    <property type="match status" value="1"/>
</dbReference>
<evidence type="ECO:0000256" key="1">
    <source>
        <dbReference type="ARBA" id="ARBA00008520"/>
    </source>
</evidence>
<evidence type="ECO:0000256" key="3">
    <source>
        <dbReference type="ARBA" id="ARBA00022597"/>
    </source>
</evidence>
<dbReference type="Gene3D" id="3.40.190.10">
    <property type="entry name" value="Periplasmic binding protein-like II"/>
    <property type="match status" value="2"/>
</dbReference>
<feature type="compositionally biased region" description="Low complexity" evidence="5">
    <location>
        <begin position="31"/>
        <end position="48"/>
    </location>
</feature>
<dbReference type="GeneID" id="79271721"/>
<dbReference type="InterPro" id="IPR006059">
    <property type="entry name" value="SBP"/>
</dbReference>
<evidence type="ECO:0000256" key="2">
    <source>
        <dbReference type="ARBA" id="ARBA00022448"/>
    </source>
</evidence>